<name>A0AAD9FSI8_PAPLA</name>
<dbReference type="GO" id="GO:0005874">
    <property type="term" value="C:microtubule"/>
    <property type="evidence" value="ECO:0007669"/>
    <property type="project" value="UniProtKB-KW"/>
</dbReference>
<dbReference type="InterPro" id="IPR004226">
    <property type="entry name" value="TBCA"/>
</dbReference>
<evidence type="ECO:0000256" key="1">
    <source>
        <dbReference type="ARBA" id="ARBA00006806"/>
    </source>
</evidence>
<keyword evidence="3" id="KW-0493">Microtubule</keyword>
<keyword evidence="3" id="KW-0963">Cytoplasm</keyword>
<sequence>MSANAQTLRQLSIKTGVVRRLFKEEQVYKDEAAQQEKVLTKLKESDAEGADIRNASLEEALTALEDLVTALASEPEVSTSTEYKAAKDQLDTVNEAWKAESKA</sequence>
<dbReference type="Pfam" id="PF02970">
    <property type="entry name" value="TBCA"/>
    <property type="match status" value="1"/>
</dbReference>
<comment type="subcellular location">
    <subcellularLocation>
        <location evidence="3">Cytoplasm</location>
        <location evidence="3">Cytoskeleton</location>
    </subcellularLocation>
</comment>
<accession>A0AAD9FSI8</accession>
<dbReference type="GO" id="GO:0007023">
    <property type="term" value="P:post-chaperonin tubulin folding pathway"/>
    <property type="evidence" value="ECO:0007669"/>
    <property type="project" value="UniProtKB-UniRule"/>
</dbReference>
<dbReference type="GO" id="GO:0005829">
    <property type="term" value="C:cytosol"/>
    <property type="evidence" value="ECO:0007669"/>
    <property type="project" value="TreeGrafter"/>
</dbReference>
<dbReference type="EMBL" id="JAODAN010000003">
    <property type="protein sequence ID" value="KAK1925331.1"/>
    <property type="molecule type" value="Genomic_DNA"/>
</dbReference>
<dbReference type="Proteomes" id="UP001182556">
    <property type="component" value="Unassembled WGS sequence"/>
</dbReference>
<protein>
    <recommendedName>
        <fullName evidence="3">Tubulin-specific chaperone A</fullName>
    </recommendedName>
</protein>
<evidence type="ECO:0000313" key="6">
    <source>
        <dbReference type="Proteomes" id="UP001182556"/>
    </source>
</evidence>
<feature type="coiled-coil region" evidence="4">
    <location>
        <begin position="47"/>
        <end position="74"/>
    </location>
</feature>
<keyword evidence="3" id="KW-0206">Cytoskeleton</keyword>
<organism evidence="5 6">
    <name type="scientific">Papiliotrema laurentii</name>
    <name type="common">Cryptococcus laurentii</name>
    <dbReference type="NCBI Taxonomy" id="5418"/>
    <lineage>
        <taxon>Eukaryota</taxon>
        <taxon>Fungi</taxon>
        <taxon>Dikarya</taxon>
        <taxon>Basidiomycota</taxon>
        <taxon>Agaricomycotina</taxon>
        <taxon>Tremellomycetes</taxon>
        <taxon>Tremellales</taxon>
        <taxon>Rhynchogastremaceae</taxon>
        <taxon>Papiliotrema</taxon>
    </lineage>
</organism>
<dbReference type="InterPro" id="IPR036126">
    <property type="entry name" value="TBCA_sf"/>
</dbReference>
<dbReference type="Gene3D" id="1.20.58.90">
    <property type="match status" value="1"/>
</dbReference>
<comment type="subunit">
    <text evidence="3">Supercomplex made of cofactors A to E. Cofactors A and D function by capturing and stabilizing tubulin in a quasi-native conformation. Cofactor E binds to the cofactor D-tubulin complex; interaction with cofactor C then causes the release of tubulin polypeptides that are committed to the native state.</text>
</comment>
<evidence type="ECO:0000313" key="5">
    <source>
        <dbReference type="EMBL" id="KAK1925331.1"/>
    </source>
</evidence>
<reference evidence="5" key="1">
    <citation type="submission" date="2023-02" db="EMBL/GenBank/DDBJ databases">
        <title>Identification and recombinant expression of a fungal hydrolase from Papiliotrema laurentii that hydrolyzes apple cutin and clears colloidal polyester polyurethane.</title>
        <authorList>
            <consortium name="DOE Joint Genome Institute"/>
            <person name="Roman V.A."/>
            <person name="Bojanowski C."/>
            <person name="Crable B.R."/>
            <person name="Wagner D.N."/>
            <person name="Hung C.S."/>
            <person name="Nadeau L.J."/>
            <person name="Schratz L."/>
            <person name="Haridas S."/>
            <person name="Pangilinan J."/>
            <person name="Lipzen A."/>
            <person name="Na H."/>
            <person name="Yan M."/>
            <person name="Ng V."/>
            <person name="Grigoriev I.V."/>
            <person name="Spatafora J.W."/>
            <person name="Barlow D."/>
            <person name="Biffinger J."/>
            <person name="Kelley-Loughnane N."/>
            <person name="Varaljay V.A."/>
            <person name="Crookes-Goodson W.J."/>
        </authorList>
    </citation>
    <scope>NUCLEOTIDE SEQUENCE</scope>
    <source>
        <strain evidence="5">5307AH</strain>
    </source>
</reference>
<dbReference type="PANTHER" id="PTHR21500">
    <property type="entry name" value="TUBULIN-SPECIFIC CHAPERONE A"/>
    <property type="match status" value="1"/>
</dbReference>
<keyword evidence="6" id="KW-1185">Reference proteome</keyword>
<keyword evidence="4" id="KW-0175">Coiled coil</keyword>
<gene>
    <name evidence="5" type="ORF">DB88DRAFT_509005</name>
</gene>
<proteinExistence type="inferred from homology"/>
<dbReference type="GO" id="GO:0048487">
    <property type="term" value="F:beta-tubulin binding"/>
    <property type="evidence" value="ECO:0007669"/>
    <property type="project" value="InterPro"/>
</dbReference>
<dbReference type="AlphaFoldDB" id="A0AAD9FSI8"/>
<dbReference type="PANTHER" id="PTHR21500:SF0">
    <property type="entry name" value="TUBULIN-SPECIFIC CHAPERONE A"/>
    <property type="match status" value="1"/>
</dbReference>
<comment type="caution">
    <text evidence="5">The sequence shown here is derived from an EMBL/GenBank/DDBJ whole genome shotgun (WGS) entry which is preliminary data.</text>
</comment>
<keyword evidence="2 3" id="KW-0143">Chaperone</keyword>
<evidence type="ECO:0000256" key="4">
    <source>
        <dbReference type="SAM" id="Coils"/>
    </source>
</evidence>
<comment type="similarity">
    <text evidence="1 3">Belongs to the TBCA family.</text>
</comment>
<dbReference type="GO" id="GO:0007021">
    <property type="term" value="P:tubulin complex assembly"/>
    <property type="evidence" value="ECO:0007669"/>
    <property type="project" value="UniProtKB-UniRule"/>
</dbReference>
<dbReference type="SUPFAM" id="SSF46988">
    <property type="entry name" value="Tubulin chaperone cofactor A"/>
    <property type="match status" value="1"/>
</dbReference>
<evidence type="ECO:0000256" key="2">
    <source>
        <dbReference type="ARBA" id="ARBA00023186"/>
    </source>
</evidence>
<evidence type="ECO:0000256" key="3">
    <source>
        <dbReference type="RuleBase" id="RU364030"/>
    </source>
</evidence>